<dbReference type="GO" id="GO:0045454">
    <property type="term" value="P:cell redox homeostasis"/>
    <property type="evidence" value="ECO:0007669"/>
    <property type="project" value="InterPro"/>
</dbReference>
<dbReference type="Proteomes" id="UP000028990">
    <property type="component" value="Unassembled WGS sequence"/>
</dbReference>
<keyword evidence="3" id="KW-0285">Flavoprotein</keyword>
<proteinExistence type="inferred from homology"/>
<dbReference type="SUPFAM" id="SSF51905">
    <property type="entry name" value="FAD/NAD(P)-binding domain"/>
    <property type="match status" value="1"/>
</dbReference>
<evidence type="ECO:0000256" key="7">
    <source>
        <dbReference type="ARBA" id="ARBA00023284"/>
    </source>
</evidence>
<comment type="similarity">
    <text evidence="2">Belongs to the class-I pyridine nucleotide-disulfide oxidoreductase family.</text>
</comment>
<dbReference type="InterPro" id="IPR012999">
    <property type="entry name" value="Pyr_OxRdtase_I_AS"/>
</dbReference>
<accession>A0A091CMX6</accession>
<dbReference type="GO" id="GO:0004362">
    <property type="term" value="F:glutathione-disulfide reductase (NADPH) activity"/>
    <property type="evidence" value="ECO:0007669"/>
    <property type="project" value="TreeGrafter"/>
</dbReference>
<dbReference type="EMBL" id="KN125118">
    <property type="protein sequence ID" value="KFO19287.1"/>
    <property type="molecule type" value="Genomic_DNA"/>
</dbReference>
<keyword evidence="9" id="KW-1185">Reference proteome</keyword>
<evidence type="ECO:0000256" key="3">
    <source>
        <dbReference type="ARBA" id="ARBA00022630"/>
    </source>
</evidence>
<keyword evidence="6" id="KW-1015">Disulfide bond</keyword>
<dbReference type="PROSITE" id="PS00076">
    <property type="entry name" value="PYRIDINE_REDOX_1"/>
    <property type="match status" value="1"/>
</dbReference>
<dbReference type="GO" id="GO:0034599">
    <property type="term" value="P:cellular response to oxidative stress"/>
    <property type="evidence" value="ECO:0007669"/>
    <property type="project" value="TreeGrafter"/>
</dbReference>
<name>A0A091CMX6_FUKDA</name>
<evidence type="ECO:0000313" key="9">
    <source>
        <dbReference type="Proteomes" id="UP000028990"/>
    </source>
</evidence>
<keyword evidence="5" id="KW-0560">Oxidoreductase</keyword>
<evidence type="ECO:0000256" key="6">
    <source>
        <dbReference type="ARBA" id="ARBA00023157"/>
    </source>
</evidence>
<reference evidence="8 9" key="1">
    <citation type="submission" date="2013-11" db="EMBL/GenBank/DDBJ databases">
        <title>The Damaraland mole rat (Fukomys damarensis) genome and evolution of African mole rats.</title>
        <authorList>
            <person name="Gladyshev V.N."/>
            <person name="Fang X."/>
        </authorList>
    </citation>
    <scope>NUCLEOTIDE SEQUENCE [LARGE SCALE GENOMIC DNA]</scope>
    <source>
        <tissue evidence="8">Liver</tissue>
    </source>
</reference>
<dbReference type="GO" id="GO:0005829">
    <property type="term" value="C:cytosol"/>
    <property type="evidence" value="ECO:0007669"/>
    <property type="project" value="TreeGrafter"/>
</dbReference>
<dbReference type="AlphaFoldDB" id="A0A091CMX6"/>
<comment type="cofactor">
    <cofactor evidence="1">
        <name>FAD</name>
        <dbReference type="ChEBI" id="CHEBI:57692"/>
    </cofactor>
</comment>
<dbReference type="InterPro" id="IPR036188">
    <property type="entry name" value="FAD/NAD-bd_sf"/>
</dbReference>
<dbReference type="GO" id="GO:0005739">
    <property type="term" value="C:mitochondrion"/>
    <property type="evidence" value="ECO:0007669"/>
    <property type="project" value="TreeGrafter"/>
</dbReference>
<keyword evidence="7" id="KW-0676">Redox-active center</keyword>
<keyword evidence="4" id="KW-0274">FAD</keyword>
<organism evidence="8 9">
    <name type="scientific">Fukomys damarensis</name>
    <name type="common">Damaraland mole rat</name>
    <name type="synonym">Cryptomys damarensis</name>
    <dbReference type="NCBI Taxonomy" id="885580"/>
    <lineage>
        <taxon>Eukaryota</taxon>
        <taxon>Metazoa</taxon>
        <taxon>Chordata</taxon>
        <taxon>Craniata</taxon>
        <taxon>Vertebrata</taxon>
        <taxon>Euteleostomi</taxon>
        <taxon>Mammalia</taxon>
        <taxon>Eutheria</taxon>
        <taxon>Euarchontoglires</taxon>
        <taxon>Glires</taxon>
        <taxon>Rodentia</taxon>
        <taxon>Hystricomorpha</taxon>
        <taxon>Bathyergidae</taxon>
        <taxon>Fukomys</taxon>
    </lineage>
</organism>
<dbReference type="PRINTS" id="PR00411">
    <property type="entry name" value="PNDRDTASEI"/>
</dbReference>
<protein>
    <submittedName>
        <fullName evidence="8">Thioredoxin reductase 1, cytoplasmic</fullName>
    </submittedName>
</protein>
<gene>
    <name evidence="8" type="ORF">H920_19332</name>
</gene>
<dbReference type="GO" id="GO:0006749">
    <property type="term" value="P:glutathione metabolic process"/>
    <property type="evidence" value="ECO:0007669"/>
    <property type="project" value="TreeGrafter"/>
</dbReference>
<evidence type="ECO:0000256" key="2">
    <source>
        <dbReference type="ARBA" id="ARBA00007532"/>
    </source>
</evidence>
<dbReference type="Gene3D" id="3.50.50.60">
    <property type="entry name" value="FAD/NAD(P)-binding domain"/>
    <property type="match status" value="1"/>
</dbReference>
<dbReference type="PANTHER" id="PTHR42737">
    <property type="entry name" value="GLUTATHIONE REDUCTASE"/>
    <property type="match status" value="1"/>
</dbReference>
<dbReference type="InterPro" id="IPR046952">
    <property type="entry name" value="GSHR/TRXR-like"/>
</dbReference>
<sequence length="86" mass="9270">MNGSEDLQESYDFDRVIIVRGSGSLVVAKEAAKYSKEMVLDSVTGNPLGTRWGHGGICVNVGCIPKKLIYQVAPLGQSLQDSHNYG</sequence>
<evidence type="ECO:0000313" key="8">
    <source>
        <dbReference type="EMBL" id="KFO19287.1"/>
    </source>
</evidence>
<evidence type="ECO:0000256" key="1">
    <source>
        <dbReference type="ARBA" id="ARBA00001974"/>
    </source>
</evidence>
<dbReference type="PANTHER" id="PTHR42737:SF8">
    <property type="entry name" value="THIOREDOXIN-DISULFIDE REDUCTASE"/>
    <property type="match status" value="1"/>
</dbReference>
<dbReference type="GO" id="GO:0050660">
    <property type="term" value="F:flavin adenine dinucleotide binding"/>
    <property type="evidence" value="ECO:0007669"/>
    <property type="project" value="InterPro"/>
</dbReference>
<evidence type="ECO:0000256" key="4">
    <source>
        <dbReference type="ARBA" id="ARBA00022827"/>
    </source>
</evidence>
<evidence type="ECO:0000256" key="5">
    <source>
        <dbReference type="ARBA" id="ARBA00023002"/>
    </source>
</evidence>